<keyword evidence="4 5" id="KW-0694">RNA-binding</keyword>
<comment type="function">
    <text evidence="5">A translational regulator that binds mRNA to regulate translation initiation and/or mRNA stability. Usually binds in the 5'-UTR at or near the Shine-Dalgarno sequence preventing ribosome-binding, thus repressing translation. Its main target seems to be the major flagellin gene, while its function is anatagonized by FliW.</text>
</comment>
<dbReference type="HAMAP" id="MF_00167">
    <property type="entry name" value="CsrA"/>
    <property type="match status" value="1"/>
</dbReference>
<protein>
    <recommendedName>
        <fullName evidence="5">Translational regulator CsrA</fullName>
    </recommendedName>
</protein>
<dbReference type="GO" id="GO:1902208">
    <property type="term" value="P:regulation of bacterial-type flagellum assembly"/>
    <property type="evidence" value="ECO:0007669"/>
    <property type="project" value="UniProtKB-UniRule"/>
</dbReference>
<dbReference type="GO" id="GO:0006109">
    <property type="term" value="P:regulation of carbohydrate metabolic process"/>
    <property type="evidence" value="ECO:0007669"/>
    <property type="project" value="InterPro"/>
</dbReference>
<dbReference type="NCBIfam" id="NF002469">
    <property type="entry name" value="PRK01712.1"/>
    <property type="match status" value="1"/>
</dbReference>
<dbReference type="PANTHER" id="PTHR34984:SF1">
    <property type="entry name" value="CARBON STORAGE REGULATOR"/>
    <property type="match status" value="1"/>
</dbReference>
<evidence type="ECO:0000313" key="7">
    <source>
        <dbReference type="Proteomes" id="UP000199444"/>
    </source>
</evidence>
<proteinExistence type="inferred from homology"/>
<sequence>MLVLTRKQNESIQIGDDIEIKVLAIDGDQIKLGIDAPKSIDIHRKEVYLDIQNQNNEAVNVSQDILKLLESKNKDS</sequence>
<dbReference type="GO" id="GO:0005829">
    <property type="term" value="C:cytosol"/>
    <property type="evidence" value="ECO:0007669"/>
    <property type="project" value="TreeGrafter"/>
</dbReference>
<accession>A0A1H0ZCY0</accession>
<evidence type="ECO:0000256" key="1">
    <source>
        <dbReference type="ARBA" id="ARBA00022490"/>
    </source>
</evidence>
<dbReference type="FunFam" id="2.60.40.4380:FF:000002">
    <property type="entry name" value="Translational regulator CsrA"/>
    <property type="match status" value="1"/>
</dbReference>
<evidence type="ECO:0000256" key="4">
    <source>
        <dbReference type="ARBA" id="ARBA00022884"/>
    </source>
</evidence>
<dbReference type="STRING" id="553311.SAMN05216231_1155"/>
<dbReference type="AlphaFoldDB" id="A0A1H0ZCY0"/>
<reference evidence="6 7" key="1">
    <citation type="submission" date="2016-10" db="EMBL/GenBank/DDBJ databases">
        <authorList>
            <person name="de Groot N.N."/>
        </authorList>
    </citation>
    <scope>NUCLEOTIDE SEQUENCE [LARGE SCALE GENOMIC DNA]</scope>
    <source>
        <strain evidence="6 7">CGMCC 1.10449</strain>
    </source>
</reference>
<gene>
    <name evidence="5" type="primary">csrA</name>
    <name evidence="6" type="ORF">SAMN05216231_1155</name>
</gene>
<dbReference type="Proteomes" id="UP000199444">
    <property type="component" value="Unassembled WGS sequence"/>
</dbReference>
<keyword evidence="5" id="KW-1005">Bacterial flagellum biogenesis</keyword>
<keyword evidence="1 5" id="KW-0963">Cytoplasm</keyword>
<dbReference type="Pfam" id="PF02599">
    <property type="entry name" value="CsrA"/>
    <property type="match status" value="1"/>
</dbReference>
<dbReference type="EMBL" id="FNKD01000001">
    <property type="protein sequence ID" value="SDQ25254.1"/>
    <property type="molecule type" value="Genomic_DNA"/>
</dbReference>
<keyword evidence="3 5" id="KW-0810">Translation regulation</keyword>
<dbReference type="Gene3D" id="2.60.40.4380">
    <property type="entry name" value="Translational regulator CsrA"/>
    <property type="match status" value="1"/>
</dbReference>
<dbReference type="RefSeq" id="WP_092491969.1">
    <property type="nucleotide sequence ID" value="NZ_FNKD01000001.1"/>
</dbReference>
<keyword evidence="7" id="KW-1185">Reference proteome</keyword>
<dbReference type="GO" id="GO:0048027">
    <property type="term" value="F:mRNA 5'-UTR binding"/>
    <property type="evidence" value="ECO:0007669"/>
    <property type="project" value="UniProtKB-UniRule"/>
</dbReference>
<evidence type="ECO:0000256" key="3">
    <source>
        <dbReference type="ARBA" id="ARBA00022845"/>
    </source>
</evidence>
<dbReference type="PANTHER" id="PTHR34984">
    <property type="entry name" value="CARBON STORAGE REGULATOR"/>
    <property type="match status" value="1"/>
</dbReference>
<evidence type="ECO:0000256" key="5">
    <source>
        <dbReference type="HAMAP-Rule" id="MF_00167"/>
    </source>
</evidence>
<dbReference type="SUPFAM" id="SSF117130">
    <property type="entry name" value="CsrA-like"/>
    <property type="match status" value="1"/>
</dbReference>
<dbReference type="NCBIfam" id="TIGR00202">
    <property type="entry name" value="csrA"/>
    <property type="match status" value="1"/>
</dbReference>
<dbReference type="InterPro" id="IPR036107">
    <property type="entry name" value="CsrA_sf"/>
</dbReference>
<organism evidence="6 7">
    <name type="scientific">Virgibacillus salinus</name>
    <dbReference type="NCBI Taxonomy" id="553311"/>
    <lineage>
        <taxon>Bacteria</taxon>
        <taxon>Bacillati</taxon>
        <taxon>Bacillota</taxon>
        <taxon>Bacilli</taxon>
        <taxon>Bacillales</taxon>
        <taxon>Bacillaceae</taxon>
        <taxon>Virgibacillus</taxon>
    </lineage>
</organism>
<dbReference type="GO" id="GO:0044781">
    <property type="term" value="P:bacterial-type flagellum organization"/>
    <property type="evidence" value="ECO:0007669"/>
    <property type="project" value="UniProtKB-KW"/>
</dbReference>
<dbReference type="GO" id="GO:0006402">
    <property type="term" value="P:mRNA catabolic process"/>
    <property type="evidence" value="ECO:0007669"/>
    <property type="project" value="InterPro"/>
</dbReference>
<keyword evidence="2 5" id="KW-0678">Repressor</keyword>
<dbReference type="InterPro" id="IPR003751">
    <property type="entry name" value="CsrA"/>
</dbReference>
<evidence type="ECO:0000313" key="6">
    <source>
        <dbReference type="EMBL" id="SDQ25254.1"/>
    </source>
</evidence>
<comment type="similarity">
    <text evidence="5">Belongs to the CsrA/RsmA family.</text>
</comment>
<comment type="subunit">
    <text evidence="5">Homodimer; the beta-strands of each monomer intercalate to form a hydrophobic core, while the alpha-helices form wings that extend away from the core.</text>
</comment>
<evidence type="ECO:0000256" key="2">
    <source>
        <dbReference type="ARBA" id="ARBA00022491"/>
    </source>
</evidence>
<comment type="subcellular location">
    <subcellularLocation>
        <location evidence="5">Cytoplasm</location>
    </subcellularLocation>
</comment>
<dbReference type="GO" id="GO:0045947">
    <property type="term" value="P:negative regulation of translational initiation"/>
    <property type="evidence" value="ECO:0007669"/>
    <property type="project" value="UniProtKB-UniRule"/>
</dbReference>
<name>A0A1H0ZCY0_9BACI</name>